<dbReference type="RefSeq" id="WP_074954094.1">
    <property type="nucleotide sequence ID" value="NZ_FPBV01000015.1"/>
</dbReference>
<evidence type="ECO:0000313" key="2">
    <source>
        <dbReference type="Proteomes" id="UP000183508"/>
    </source>
</evidence>
<dbReference type="AlphaFoldDB" id="A0A1I7KF17"/>
<dbReference type="EMBL" id="FPBV01000015">
    <property type="protein sequence ID" value="SFU95996.1"/>
    <property type="molecule type" value="Genomic_DNA"/>
</dbReference>
<evidence type="ECO:0008006" key="3">
    <source>
        <dbReference type="Google" id="ProtNLM"/>
    </source>
</evidence>
<name>A0A1I7KF17_9BACL</name>
<dbReference type="OrthoDB" id="2376478at2"/>
<sequence length="130" mass="14662">METSGGNGNAYQKHWPLLKSVLQMHLEHNLVKFTDHAKGRMVERGIPEAVVKLAIRNGEPVEMHSPYTYPYGENPFQNRDPVFTIVGRPEKGKPSLAIALAISNVRGEARFSVVTVLTDLRHSRHNQHNQ</sequence>
<proteinExistence type="predicted"/>
<protein>
    <recommendedName>
        <fullName evidence="3">DUF4258 domain-containing protein</fullName>
    </recommendedName>
</protein>
<dbReference type="STRING" id="392015.SAMN05421543_11588"/>
<dbReference type="InterPro" id="IPR025354">
    <property type="entry name" value="DUF4258"/>
</dbReference>
<evidence type="ECO:0000313" key="1">
    <source>
        <dbReference type="EMBL" id="SFU95996.1"/>
    </source>
</evidence>
<reference evidence="2" key="1">
    <citation type="submission" date="2016-10" db="EMBL/GenBank/DDBJ databases">
        <authorList>
            <person name="Varghese N."/>
        </authorList>
    </citation>
    <scope>NUCLEOTIDE SEQUENCE [LARGE SCALE GENOMIC DNA]</scope>
    <source>
        <strain evidence="2">DSM 17980</strain>
    </source>
</reference>
<gene>
    <name evidence="1" type="ORF">SAMN05421543_11588</name>
</gene>
<organism evidence="1 2">
    <name type="scientific">Alicyclobacillus macrosporangiidus</name>
    <dbReference type="NCBI Taxonomy" id="392015"/>
    <lineage>
        <taxon>Bacteria</taxon>
        <taxon>Bacillati</taxon>
        <taxon>Bacillota</taxon>
        <taxon>Bacilli</taxon>
        <taxon>Bacillales</taxon>
        <taxon>Alicyclobacillaceae</taxon>
        <taxon>Alicyclobacillus</taxon>
    </lineage>
</organism>
<keyword evidence="2" id="KW-1185">Reference proteome</keyword>
<dbReference type="Proteomes" id="UP000183508">
    <property type="component" value="Unassembled WGS sequence"/>
</dbReference>
<dbReference type="Pfam" id="PF14076">
    <property type="entry name" value="DUF4258"/>
    <property type="match status" value="1"/>
</dbReference>
<accession>A0A1I7KF17</accession>